<evidence type="ECO:0000313" key="1">
    <source>
        <dbReference type="EMBL" id="SJZ52950.1"/>
    </source>
</evidence>
<sequence length="112" mass="13011">MSMSDRSREFEAGYVQDETLRFRIRTRRNELLGYWAAQKLEKSNIEGRAYAKELAEKHVNAPGDDEIFARIRADFDEAGVRQSDHQIRRTMSELMTKAEQQVREGTDGTLDD</sequence>
<dbReference type="OrthoDB" id="9810387at2"/>
<organism evidence="1 2">
    <name type="scientific">Consotaella salsifontis</name>
    <dbReference type="NCBI Taxonomy" id="1365950"/>
    <lineage>
        <taxon>Bacteria</taxon>
        <taxon>Pseudomonadati</taxon>
        <taxon>Pseudomonadota</taxon>
        <taxon>Alphaproteobacteria</taxon>
        <taxon>Hyphomicrobiales</taxon>
        <taxon>Aurantimonadaceae</taxon>
        <taxon>Consotaella</taxon>
    </lineage>
</organism>
<dbReference type="Gene3D" id="1.10.790.20">
    <property type="entry name" value="Domain of unknown function DUF1476"/>
    <property type="match status" value="1"/>
</dbReference>
<proteinExistence type="predicted"/>
<dbReference type="PIRSF" id="PIRSF031780">
    <property type="entry name" value="UCP031780"/>
    <property type="match status" value="1"/>
</dbReference>
<keyword evidence="2" id="KW-1185">Reference proteome</keyword>
<dbReference type="AlphaFoldDB" id="A0A1T4LE74"/>
<accession>A0A1T4LE74</accession>
<protein>
    <recommendedName>
        <fullName evidence="3">DUF1476 domain-containing protein</fullName>
    </recommendedName>
</protein>
<name>A0A1T4LE74_9HYPH</name>
<dbReference type="STRING" id="1365950.SAMN05428963_101182"/>
<evidence type="ECO:0000313" key="2">
    <source>
        <dbReference type="Proteomes" id="UP000190135"/>
    </source>
</evidence>
<dbReference type="Pfam" id="PF07345">
    <property type="entry name" value="ATPaseInh_sub_z"/>
    <property type="match status" value="1"/>
</dbReference>
<dbReference type="Proteomes" id="UP000190135">
    <property type="component" value="Unassembled WGS sequence"/>
</dbReference>
<dbReference type="InterPro" id="IPR038293">
    <property type="entry name" value="ATPase_inh_sub_z_sf"/>
</dbReference>
<dbReference type="EMBL" id="FUXL01000001">
    <property type="protein sequence ID" value="SJZ52950.1"/>
    <property type="molecule type" value="Genomic_DNA"/>
</dbReference>
<gene>
    <name evidence="1" type="ORF">SAMN05428963_101182</name>
</gene>
<evidence type="ECO:0008006" key="3">
    <source>
        <dbReference type="Google" id="ProtNLM"/>
    </source>
</evidence>
<dbReference type="InterPro" id="IPR009945">
    <property type="entry name" value="ATPase_inh_sub_z"/>
</dbReference>
<reference evidence="2" key="1">
    <citation type="submission" date="2017-02" db="EMBL/GenBank/DDBJ databases">
        <authorList>
            <person name="Varghese N."/>
            <person name="Submissions S."/>
        </authorList>
    </citation>
    <scope>NUCLEOTIDE SEQUENCE [LARGE SCALE GENOMIC DNA]</scope>
    <source>
        <strain evidence="2">USBA 369</strain>
    </source>
</reference>